<comment type="subcellular location">
    <subcellularLocation>
        <location evidence="1">Cell membrane</location>
        <topology evidence="1">Multi-pass membrane protein</topology>
    </subcellularLocation>
</comment>
<feature type="domain" description="ABC3 transporter permease C-terminal" evidence="8">
    <location>
        <begin position="284"/>
        <end position="401"/>
    </location>
</feature>
<evidence type="ECO:0000313" key="11">
    <source>
        <dbReference type="Proteomes" id="UP000540989"/>
    </source>
</evidence>
<comment type="similarity">
    <text evidence="6">Belongs to the ABC-4 integral membrane protein family.</text>
</comment>
<dbReference type="PANTHER" id="PTHR30572">
    <property type="entry name" value="MEMBRANE COMPONENT OF TRANSPORTER-RELATED"/>
    <property type="match status" value="1"/>
</dbReference>
<feature type="domain" description="ABC3 transporter permease C-terminal" evidence="8">
    <location>
        <begin position="706"/>
        <end position="819"/>
    </location>
</feature>
<feature type="transmembrane region" description="Helical" evidence="7">
    <location>
        <begin position="334"/>
        <end position="356"/>
    </location>
</feature>
<dbReference type="RefSeq" id="WP_184217374.1">
    <property type="nucleotide sequence ID" value="NZ_JACHIP010000003.1"/>
</dbReference>
<dbReference type="InterPro" id="IPR017800">
    <property type="entry name" value="ADOP"/>
</dbReference>
<evidence type="ECO:0000256" key="2">
    <source>
        <dbReference type="ARBA" id="ARBA00022475"/>
    </source>
</evidence>
<feature type="transmembrane region" description="Helical" evidence="7">
    <location>
        <begin position="426"/>
        <end position="446"/>
    </location>
</feature>
<dbReference type="EMBL" id="JACHIP010000003">
    <property type="protein sequence ID" value="MBB5058110.1"/>
    <property type="molecule type" value="Genomic_DNA"/>
</dbReference>
<feature type="transmembrane region" description="Helical" evidence="7">
    <location>
        <begin position="704"/>
        <end position="729"/>
    </location>
</feature>
<protein>
    <submittedName>
        <fullName evidence="10">Putative permease</fullName>
    </submittedName>
</protein>
<feature type="domain" description="MacB-like periplasmic core" evidence="9">
    <location>
        <begin position="480"/>
        <end position="640"/>
    </location>
</feature>
<organism evidence="10 11">
    <name type="scientific">Granulicella aggregans</name>
    <dbReference type="NCBI Taxonomy" id="474949"/>
    <lineage>
        <taxon>Bacteria</taxon>
        <taxon>Pseudomonadati</taxon>
        <taxon>Acidobacteriota</taxon>
        <taxon>Terriglobia</taxon>
        <taxon>Terriglobales</taxon>
        <taxon>Acidobacteriaceae</taxon>
        <taxon>Granulicella</taxon>
    </lineage>
</organism>
<dbReference type="PANTHER" id="PTHR30572:SF4">
    <property type="entry name" value="ABC TRANSPORTER PERMEASE YTRF"/>
    <property type="match status" value="1"/>
</dbReference>
<dbReference type="InterPro" id="IPR050250">
    <property type="entry name" value="Macrolide_Exporter_MacB"/>
</dbReference>
<keyword evidence="2" id="KW-1003">Cell membrane</keyword>
<evidence type="ECO:0000259" key="8">
    <source>
        <dbReference type="Pfam" id="PF02687"/>
    </source>
</evidence>
<dbReference type="InterPro" id="IPR003838">
    <property type="entry name" value="ABC3_permease_C"/>
</dbReference>
<evidence type="ECO:0000256" key="3">
    <source>
        <dbReference type="ARBA" id="ARBA00022692"/>
    </source>
</evidence>
<keyword evidence="5 7" id="KW-0472">Membrane</keyword>
<keyword evidence="4 7" id="KW-1133">Transmembrane helix</keyword>
<evidence type="ECO:0000256" key="5">
    <source>
        <dbReference type="ARBA" id="ARBA00023136"/>
    </source>
</evidence>
<feature type="transmembrane region" description="Helical" evidence="7">
    <location>
        <begin position="792"/>
        <end position="811"/>
    </location>
</feature>
<dbReference type="AlphaFoldDB" id="A0A7W7ZDX4"/>
<evidence type="ECO:0000259" key="9">
    <source>
        <dbReference type="Pfam" id="PF12704"/>
    </source>
</evidence>
<keyword evidence="11" id="KW-1185">Reference proteome</keyword>
<gene>
    <name evidence="10" type="ORF">HDF16_002816</name>
</gene>
<feature type="transmembrane region" description="Helical" evidence="7">
    <location>
        <begin position="750"/>
        <end position="772"/>
    </location>
</feature>
<keyword evidence="3 7" id="KW-0812">Transmembrane</keyword>
<dbReference type="NCBIfam" id="TIGR03434">
    <property type="entry name" value="ADOP"/>
    <property type="match status" value="1"/>
</dbReference>
<proteinExistence type="inferred from homology"/>
<accession>A0A7W7ZDX4</accession>
<evidence type="ECO:0000256" key="7">
    <source>
        <dbReference type="SAM" id="Phobius"/>
    </source>
</evidence>
<reference evidence="10 11" key="1">
    <citation type="submission" date="2020-08" db="EMBL/GenBank/DDBJ databases">
        <title>Genomic Encyclopedia of Type Strains, Phase IV (KMG-V): Genome sequencing to study the core and pangenomes of soil and plant-associated prokaryotes.</title>
        <authorList>
            <person name="Whitman W."/>
        </authorList>
    </citation>
    <scope>NUCLEOTIDE SEQUENCE [LARGE SCALE GENOMIC DNA]</scope>
    <source>
        <strain evidence="10 11">M8UP14</strain>
    </source>
</reference>
<evidence type="ECO:0000256" key="6">
    <source>
        <dbReference type="ARBA" id="ARBA00038076"/>
    </source>
</evidence>
<feature type="domain" description="MacB-like periplasmic core" evidence="9">
    <location>
        <begin position="22"/>
        <end position="242"/>
    </location>
</feature>
<dbReference type="GO" id="GO:0005886">
    <property type="term" value="C:plasma membrane"/>
    <property type="evidence" value="ECO:0007669"/>
    <property type="project" value="UniProtKB-SubCell"/>
</dbReference>
<evidence type="ECO:0000256" key="4">
    <source>
        <dbReference type="ARBA" id="ARBA00022989"/>
    </source>
</evidence>
<dbReference type="GO" id="GO:0022857">
    <property type="term" value="F:transmembrane transporter activity"/>
    <property type="evidence" value="ECO:0007669"/>
    <property type="project" value="TreeGrafter"/>
</dbReference>
<feature type="transmembrane region" description="Helical" evidence="7">
    <location>
        <begin position="376"/>
        <end position="398"/>
    </location>
</feature>
<evidence type="ECO:0000256" key="1">
    <source>
        <dbReference type="ARBA" id="ARBA00004651"/>
    </source>
</evidence>
<evidence type="ECO:0000313" key="10">
    <source>
        <dbReference type="EMBL" id="MBB5058110.1"/>
    </source>
</evidence>
<comment type="caution">
    <text evidence="10">The sequence shown here is derived from an EMBL/GenBank/DDBJ whole genome shotgun (WGS) entry which is preliminary data.</text>
</comment>
<dbReference type="InterPro" id="IPR025857">
    <property type="entry name" value="MacB_PCD"/>
</dbReference>
<name>A0A7W7ZDX4_9BACT</name>
<feature type="transmembrane region" description="Helical" evidence="7">
    <location>
        <begin position="21"/>
        <end position="43"/>
    </location>
</feature>
<feature type="transmembrane region" description="Helical" evidence="7">
    <location>
        <begin position="282"/>
        <end position="303"/>
    </location>
</feature>
<dbReference type="Pfam" id="PF12704">
    <property type="entry name" value="MacB_PCD"/>
    <property type="match status" value="2"/>
</dbReference>
<dbReference type="Proteomes" id="UP000540989">
    <property type="component" value="Unassembled WGS sequence"/>
</dbReference>
<sequence length="826" mass="88552">MEILFREQRHTIRQLRKAPGFTLAAVLTLAFGIGATTTIFSIVEGVLLRPLPFADPSRLVTLDDRLSGAGDGVAGISAPEIAPYTHDTHSFTSVAAYRREADALTGVGEPAQISVTRLSASGFPTLGVSPLFGRVYTLEEDVQRQQVAILSYQTWRTRFHGDTNILGRKIQLDRREYQVIGVMPATFEFPLLPGQIMRSELWVPLSLTDAEQLPPAISWNYSLFGRLKPGVSASQAQFDAQQVAQQVMRGFPAAMSTLHISSVVQPLDEATVAQARPLVRTLFLAVAFVLFIACTNLAGLLLVRVIRRRREIAVRIALGATAASVLRQTLLETLTLSAGGAALGLAAASVTLRAGVRFLPENLPRIASITLDWQVSTFAFVLAILTGLLCGVVPALAASRTTVNDALKEGGRTGTSGGSQSRLRSGLVIAELAVALVLLTASGLFLRSFEKLRSVDLGFRPSHSLTASYSLPDEHYRTQAQIDAFNDQLLLRLQQLPGIEHVGVTSQLPISGGPAGNSFLPEGTPPAKDGGLILGWTAQAFGDYFAAAGIPILRGRDFTEADRPDAPLVAIVNRTLAQRFWPNQDPIGKRLHFGLRDTPLPWLTVIGEIGDVKQTNATAPVEPQIFQPAAQAKASYGMLAPAAMLNADTGSIMMRGSIPPEQMENALRSIVHSLDPQLPLIQVESMQQVVEEGQSPQRFNVSVISFFAIAAALLAVLGIYSVIAFSAALRTQEMAIRLALGAQRQGIMKIILLSGARLGLIGCTIGAVLAIFATRLVRTLLFEVDPLDPTVIALAAIAIFLIAIAASAIPARRAASIEPIEALRSE</sequence>
<dbReference type="Pfam" id="PF02687">
    <property type="entry name" value="FtsX"/>
    <property type="match status" value="2"/>
</dbReference>